<proteinExistence type="predicted"/>
<reference evidence="1 2" key="1">
    <citation type="submission" date="2013-07" db="EMBL/GenBank/DDBJ databases">
        <title>Completed genome of Sphingomonas sanxanigenens NX02.</title>
        <authorList>
            <person name="Ma T."/>
            <person name="Huang H."/>
            <person name="Wu M."/>
            <person name="Li X."/>
            <person name="Li G."/>
        </authorList>
    </citation>
    <scope>NUCLEOTIDE SEQUENCE [LARGE SCALE GENOMIC DNA]</scope>
    <source>
        <strain evidence="1 2">NX02</strain>
    </source>
</reference>
<keyword evidence="2" id="KW-1185">Reference proteome</keyword>
<accession>W0AE59</accession>
<evidence type="ECO:0000313" key="1">
    <source>
        <dbReference type="EMBL" id="AHE55376.1"/>
    </source>
</evidence>
<dbReference type="PATRIC" id="fig|1123269.5.peg.3629"/>
<dbReference type="HOGENOM" id="CLU_1123943_0_0_5"/>
<gene>
    <name evidence="1" type="ORF">NX02_18535</name>
</gene>
<dbReference type="EMBL" id="CP006644">
    <property type="protein sequence ID" value="AHE55376.1"/>
    <property type="molecule type" value="Genomic_DNA"/>
</dbReference>
<dbReference type="AlphaFoldDB" id="W0AE59"/>
<dbReference type="KEGG" id="ssan:NX02_18535"/>
<organism evidence="1 2">
    <name type="scientific">Sphingomonas sanxanigenens DSM 19645 = NX02</name>
    <dbReference type="NCBI Taxonomy" id="1123269"/>
    <lineage>
        <taxon>Bacteria</taxon>
        <taxon>Pseudomonadati</taxon>
        <taxon>Pseudomonadota</taxon>
        <taxon>Alphaproteobacteria</taxon>
        <taxon>Sphingomonadales</taxon>
        <taxon>Sphingomonadaceae</taxon>
        <taxon>Sphingomonas</taxon>
    </lineage>
</organism>
<sequence>MRMVTKEVQSLGSMAFAVQGNSLLPAMRASRGYILGSKGVGVHPIILSADSFADLISGLESSKERIYVEDAPPSPQAMDDGDTGVSDTAFRIFMSLSRGSEKAESYKIYDAKKKIISNVGTWFAGDFIGPMASGVTSIGMGGYDAFAADAAAELADSSTPTDVGGWWEALKDMTRSLEAYWSHKETYDAARAGRQQHLASKGFKAGTSKDGRKCHVILSHLGGDHDTGARSLEFPDIARLVKAVTRT</sequence>
<dbReference type="STRING" id="1123269.NX02_18535"/>
<dbReference type="Proteomes" id="UP000018851">
    <property type="component" value="Chromosome"/>
</dbReference>
<name>W0AE59_9SPHN</name>
<protein>
    <submittedName>
        <fullName evidence="1">Uncharacterized protein</fullName>
    </submittedName>
</protein>
<evidence type="ECO:0000313" key="2">
    <source>
        <dbReference type="Proteomes" id="UP000018851"/>
    </source>
</evidence>